<dbReference type="Pfam" id="PF01915">
    <property type="entry name" value="Glyco_hydro_3_C"/>
    <property type="match status" value="1"/>
</dbReference>
<name>A0A136Q6B3_9FIRM</name>
<dbReference type="Gene3D" id="2.60.40.10">
    <property type="entry name" value="Immunoglobulins"/>
    <property type="match status" value="1"/>
</dbReference>
<dbReference type="PATRIC" id="fig|626937.4.peg.827"/>
<dbReference type="GO" id="GO:0008422">
    <property type="term" value="F:beta-glucosidase activity"/>
    <property type="evidence" value="ECO:0007669"/>
    <property type="project" value="UniProtKB-ARBA"/>
</dbReference>
<evidence type="ECO:0000256" key="2">
    <source>
        <dbReference type="ARBA" id="ARBA00022801"/>
    </source>
</evidence>
<keyword evidence="7" id="KW-1185">Reference proteome</keyword>
<keyword evidence="2 4" id="KW-0378">Hydrolase</keyword>
<protein>
    <submittedName>
        <fullName evidence="6">Glycosyl hydrolase family 3 protein</fullName>
    </submittedName>
</protein>
<keyword evidence="3" id="KW-0119">Carbohydrate metabolism</keyword>
<organism evidence="6 7">
    <name type="scientific">Christensenella minuta</name>
    <dbReference type="NCBI Taxonomy" id="626937"/>
    <lineage>
        <taxon>Bacteria</taxon>
        <taxon>Bacillati</taxon>
        <taxon>Bacillota</taxon>
        <taxon>Clostridia</taxon>
        <taxon>Christensenellales</taxon>
        <taxon>Christensenellaceae</taxon>
        <taxon>Christensenella</taxon>
    </lineage>
</organism>
<dbReference type="SUPFAM" id="SSF51445">
    <property type="entry name" value="(Trans)glycosidases"/>
    <property type="match status" value="1"/>
</dbReference>
<dbReference type="FunFam" id="2.60.40.10:FF:000495">
    <property type="entry name" value="Periplasmic beta-glucosidase"/>
    <property type="match status" value="1"/>
</dbReference>
<dbReference type="PROSITE" id="PS00775">
    <property type="entry name" value="GLYCOSYL_HYDROL_F3"/>
    <property type="match status" value="1"/>
</dbReference>
<proteinExistence type="inferred from homology"/>
<dbReference type="InterPro" id="IPR013783">
    <property type="entry name" value="Ig-like_fold"/>
</dbReference>
<dbReference type="EMBL" id="LSZW01000047">
    <property type="protein sequence ID" value="KXK66106.1"/>
    <property type="molecule type" value="Genomic_DNA"/>
</dbReference>
<dbReference type="PANTHER" id="PTHR42715:SF10">
    <property type="entry name" value="BETA-GLUCOSIDASE"/>
    <property type="match status" value="1"/>
</dbReference>
<comment type="similarity">
    <text evidence="1 4">Belongs to the glycosyl hydrolase 3 family.</text>
</comment>
<evidence type="ECO:0000256" key="1">
    <source>
        <dbReference type="ARBA" id="ARBA00005336"/>
    </source>
</evidence>
<comment type="caution">
    <text evidence="6">The sequence shown here is derived from an EMBL/GenBank/DDBJ whole genome shotgun (WGS) entry which is preliminary data.</text>
</comment>
<evidence type="ECO:0000313" key="7">
    <source>
        <dbReference type="Proteomes" id="UP000070366"/>
    </source>
</evidence>
<dbReference type="Pfam" id="PF14310">
    <property type="entry name" value="Fn3-like"/>
    <property type="match status" value="1"/>
</dbReference>
<dbReference type="InterPro" id="IPR002772">
    <property type="entry name" value="Glyco_hydro_3_C"/>
</dbReference>
<dbReference type="PANTHER" id="PTHR42715">
    <property type="entry name" value="BETA-GLUCOSIDASE"/>
    <property type="match status" value="1"/>
</dbReference>
<dbReference type="AlphaFoldDB" id="A0A136Q6B3"/>
<dbReference type="InterPro" id="IPR026891">
    <property type="entry name" value="Fn3-like"/>
</dbReference>
<dbReference type="InterPro" id="IPR019800">
    <property type="entry name" value="Glyco_hydro_3_AS"/>
</dbReference>
<dbReference type="STRING" id="626937.HMPREF3293_00842"/>
<dbReference type="Proteomes" id="UP000070366">
    <property type="component" value="Unassembled WGS sequence"/>
</dbReference>
<dbReference type="InterPro" id="IPR036881">
    <property type="entry name" value="Glyco_hydro_3_C_sf"/>
</dbReference>
<dbReference type="SUPFAM" id="SSF52279">
    <property type="entry name" value="Beta-D-glucan exohydrolase, C-terminal domain"/>
    <property type="match status" value="1"/>
</dbReference>
<accession>A0A136Q6B3</accession>
<sequence length="803" mass="88250">MERLKDRSSVKKIIGQMTLEEKAGALTGGSLFFGTGLEKYGIPSLYFLDGGTGANYFQMYLDCFCKNHKMSTEGGSALFDMNSEAQAVPELLALDADEQAAAQADEKTRKEVAMMKEKMKAYIPGGVMPGCFPPGILLGATWDGENIRRVGRALGKEANYYGVDVLLGTPNVNIHRDPLGGRLFEGYSEDPCLVAQLAPELVKGVQEEGVLANPKHFAANNQETDRRGVDETVQKRALYEIYFPGFRACIQEGKSKTVMSAYNAINGECCAMNRWLLTDVLRGEWGFEGFVVSDWGGAYDQAEALRAGNDYDMPGPRSIAPIVEAVKSGRLPEKVLDTALERVLNMMLEAPAMTGKKTEKIDIEDSRQAAYDAAKEGIVLLKNEGGTLPFSTDANISFFGGKSKKFIESGGGSANVITDRTSNVYDCSRTIAGDGRVRFGEITDDTDAVVVTVGVIGQEGFDRASLSIDAEDEKMLKETLEEAKRSGKKTVVILNVCGPVDVREFIDDTDALLCVFIPGMEGGRAAADILYGRVNPSGKLPLTFPKRYEDCPTYGNFPGRGAKVMYGEGIFVGYRYYDMKNIEPMFPFGFGLSYTQFGIGHLHLDRDCMNVDREGDDLSATVKVKNTGRCGGKEVVQLYIAQEKPTLVKPPKELKAFRKVWLEPGEEKEITFTVTADMLQSYDDGTEKWQIEPGYYKVLVGNSARNICAEASFEVKGYNPYGVNEDTPLGKLVMIPGALDELMKHCPEGRLTRESVELSILFAATGKLSEYWDKVIAPAMEGIGDDEKQRRYEAMLAAMNRFH</sequence>
<dbReference type="Pfam" id="PF00933">
    <property type="entry name" value="Glyco_hydro_3"/>
    <property type="match status" value="1"/>
</dbReference>
<dbReference type="Gene3D" id="3.20.20.300">
    <property type="entry name" value="Glycoside hydrolase, family 3, N-terminal domain"/>
    <property type="match status" value="1"/>
</dbReference>
<dbReference type="SMART" id="SM01217">
    <property type="entry name" value="Fn3_like"/>
    <property type="match status" value="1"/>
</dbReference>
<reference evidence="6 7" key="1">
    <citation type="submission" date="2016-02" db="EMBL/GenBank/DDBJ databases">
        <authorList>
            <person name="Wen L."/>
            <person name="He K."/>
            <person name="Yang H."/>
        </authorList>
    </citation>
    <scope>NUCLEOTIDE SEQUENCE [LARGE SCALE GENOMIC DNA]</scope>
    <source>
        <strain evidence="6 7">DSM 22607</strain>
    </source>
</reference>
<dbReference type="InterPro" id="IPR001764">
    <property type="entry name" value="Glyco_hydro_3_N"/>
</dbReference>
<gene>
    <name evidence="6" type="ORF">HMPREF3293_00842</name>
</gene>
<feature type="domain" description="Fibronectin type III-like" evidence="5">
    <location>
        <begin position="634"/>
        <end position="704"/>
    </location>
</feature>
<dbReference type="Gene3D" id="3.40.50.1700">
    <property type="entry name" value="Glycoside hydrolase family 3 C-terminal domain"/>
    <property type="match status" value="1"/>
</dbReference>
<keyword evidence="4" id="KW-0326">Glycosidase</keyword>
<dbReference type="InterPro" id="IPR017853">
    <property type="entry name" value="GH"/>
</dbReference>
<dbReference type="InterPro" id="IPR036962">
    <property type="entry name" value="Glyco_hydro_3_N_sf"/>
</dbReference>
<evidence type="ECO:0000256" key="4">
    <source>
        <dbReference type="RuleBase" id="RU361161"/>
    </source>
</evidence>
<evidence type="ECO:0000256" key="3">
    <source>
        <dbReference type="ARBA" id="ARBA00023277"/>
    </source>
</evidence>
<evidence type="ECO:0000259" key="5">
    <source>
        <dbReference type="SMART" id="SM01217"/>
    </source>
</evidence>
<dbReference type="RefSeq" id="WP_066520140.1">
    <property type="nucleotide sequence ID" value="NZ_CABMOF010000003.1"/>
</dbReference>
<evidence type="ECO:0000313" key="6">
    <source>
        <dbReference type="EMBL" id="KXK66106.1"/>
    </source>
</evidence>
<dbReference type="InterPro" id="IPR050288">
    <property type="entry name" value="Cellulose_deg_GH3"/>
</dbReference>
<dbReference type="GO" id="GO:0005975">
    <property type="term" value="P:carbohydrate metabolic process"/>
    <property type="evidence" value="ECO:0007669"/>
    <property type="project" value="InterPro"/>
</dbReference>